<dbReference type="CDD" id="cd06849">
    <property type="entry name" value="lipoyl_domain"/>
    <property type="match status" value="1"/>
</dbReference>
<dbReference type="InterPro" id="IPR003016">
    <property type="entry name" value="2-oxoA_DH_lipoyl-BS"/>
</dbReference>
<dbReference type="InterPro" id="IPR004167">
    <property type="entry name" value="PSBD"/>
</dbReference>
<dbReference type="Pfam" id="PF02817">
    <property type="entry name" value="E3_binding"/>
    <property type="match status" value="1"/>
</dbReference>
<dbReference type="PROSITE" id="PS00189">
    <property type="entry name" value="LIPOYL"/>
    <property type="match status" value="1"/>
</dbReference>
<evidence type="ECO:0000256" key="1">
    <source>
        <dbReference type="ARBA" id="ARBA00001938"/>
    </source>
</evidence>
<comment type="cofactor">
    <cofactor evidence="1">
        <name>(R)-lipoate</name>
        <dbReference type="ChEBI" id="CHEBI:83088"/>
    </cofactor>
</comment>
<name>A0ABX5NK96_9HYPH</name>
<dbReference type="PANTHER" id="PTHR43178:SF5">
    <property type="entry name" value="LIPOAMIDE ACYLTRANSFERASE COMPONENT OF BRANCHED-CHAIN ALPHA-KETO ACID DEHYDROGENASE COMPLEX, MITOCHONDRIAL"/>
    <property type="match status" value="1"/>
</dbReference>
<keyword evidence="11" id="KW-1185">Reference proteome</keyword>
<organism evidence="10 11">
    <name type="scientific">Rhizobium wuzhouense</name>
    <dbReference type="NCBI Taxonomy" id="1986026"/>
    <lineage>
        <taxon>Bacteria</taxon>
        <taxon>Pseudomonadati</taxon>
        <taxon>Pseudomonadota</taxon>
        <taxon>Alphaproteobacteria</taxon>
        <taxon>Hyphomicrobiales</taxon>
        <taxon>Rhizobiaceae</taxon>
        <taxon>Rhizobium/Agrobacterium group</taxon>
        <taxon>Rhizobium</taxon>
    </lineage>
</organism>
<evidence type="ECO:0000256" key="7">
    <source>
        <dbReference type="SAM" id="MobiDB-lite"/>
    </source>
</evidence>
<dbReference type="SUPFAM" id="SSF51230">
    <property type="entry name" value="Single hybrid motif"/>
    <property type="match status" value="1"/>
</dbReference>
<dbReference type="Pfam" id="PF12697">
    <property type="entry name" value="Abhydrolase_6"/>
    <property type="match status" value="1"/>
</dbReference>
<protein>
    <submittedName>
        <fullName evidence="10">Acetoin dehydrogenase dihydrolipoyllysine-residue acetyltransferase subunit</fullName>
    </submittedName>
</protein>
<dbReference type="InterPro" id="IPR000073">
    <property type="entry name" value="AB_hydrolase_1"/>
</dbReference>
<dbReference type="InterPro" id="IPR050743">
    <property type="entry name" value="2-oxoacid_DH_E2_comp"/>
</dbReference>
<dbReference type="NCBIfam" id="NF011457">
    <property type="entry name" value="PRK14875.1"/>
    <property type="match status" value="1"/>
</dbReference>
<evidence type="ECO:0000313" key="10">
    <source>
        <dbReference type="EMBL" id="PYB69903.1"/>
    </source>
</evidence>
<keyword evidence="5" id="KW-0450">Lipoyl</keyword>
<comment type="subunit">
    <text evidence="3">Forms a 24-polypeptide structural core with octahedral symmetry.</text>
</comment>
<sequence>MNSTACSRRNSRSSEPSPRRPPSLPLRPERPWTSSPSRLNPSGAESLEKESNLMARPILMPQVGQDLTEGKITALNIKLGDKVKKGDIVAEVESEKAVFEVEAFETGTVMEIRYKVGDMATVLEPIIMVGSEGEVLETAAATSTASVEVQAAATTAIESVSVTPVERGRDLETAFLKAGTGGSSPLARRLAGSAGVDIAQIPGTGPRGAVVKRDVEAFQRSKPGVSSVLPFSGGTVRATTGGALPLRTLQSGTGDPVVLIHGFGGDVSAWRPFVAHIGLANPILALDLPGHGAAAASSVSDFDSLTAAVHATLAASGIDRLHLVGHSLGAAVAASIAGGGSLQVRSLSLLSPAGLGPRINGDYVAGFLSSTSEAALKVWLELLVLDPSSLPGVLVRATLSAREGTAMVDHQARLAAGVFAGNTQLFSIRDALHRFGGPVRAIIGREDRIIPSEQADAVPSHVGLYRLPNVGHLPQLEAAPLVGRLIAENVRSAG</sequence>
<accession>A0ABX5NK96</accession>
<dbReference type="Gene3D" id="2.40.50.100">
    <property type="match status" value="1"/>
</dbReference>
<dbReference type="SUPFAM" id="SSF47005">
    <property type="entry name" value="Peripheral subunit-binding domain of 2-oxo acid dehydrogenase complex"/>
    <property type="match status" value="1"/>
</dbReference>
<dbReference type="PROSITE" id="PS51826">
    <property type="entry name" value="PSBD"/>
    <property type="match status" value="1"/>
</dbReference>
<dbReference type="InterPro" id="IPR011053">
    <property type="entry name" value="Single_hybrid_motif"/>
</dbReference>
<evidence type="ECO:0000256" key="3">
    <source>
        <dbReference type="ARBA" id="ARBA00011484"/>
    </source>
</evidence>
<feature type="domain" description="Lipoyl-binding" evidence="8">
    <location>
        <begin position="55"/>
        <end position="130"/>
    </location>
</feature>
<dbReference type="EMBL" id="QJRY01000012">
    <property type="protein sequence ID" value="PYB69903.1"/>
    <property type="molecule type" value="Genomic_DNA"/>
</dbReference>
<dbReference type="InterPro" id="IPR029058">
    <property type="entry name" value="AB_hydrolase_fold"/>
</dbReference>
<evidence type="ECO:0000256" key="4">
    <source>
        <dbReference type="ARBA" id="ARBA00022679"/>
    </source>
</evidence>
<feature type="domain" description="Peripheral subunit-binding (PSBD)" evidence="9">
    <location>
        <begin position="182"/>
        <end position="219"/>
    </location>
</feature>
<dbReference type="InterPro" id="IPR000089">
    <property type="entry name" value="Biotin_lipoyl"/>
</dbReference>
<gene>
    <name evidence="10" type="ORF">DMY87_23030</name>
</gene>
<dbReference type="PRINTS" id="PR00111">
    <property type="entry name" value="ABHYDROLASE"/>
</dbReference>
<proteinExistence type="inferred from homology"/>
<evidence type="ECO:0000259" key="9">
    <source>
        <dbReference type="PROSITE" id="PS51826"/>
    </source>
</evidence>
<evidence type="ECO:0000313" key="11">
    <source>
        <dbReference type="Proteomes" id="UP000247536"/>
    </source>
</evidence>
<evidence type="ECO:0000259" key="8">
    <source>
        <dbReference type="PROSITE" id="PS50968"/>
    </source>
</evidence>
<evidence type="ECO:0000256" key="5">
    <source>
        <dbReference type="ARBA" id="ARBA00022823"/>
    </source>
</evidence>
<comment type="caution">
    <text evidence="10">The sequence shown here is derived from an EMBL/GenBank/DDBJ whole genome shotgun (WGS) entry which is preliminary data.</text>
</comment>
<comment type="similarity">
    <text evidence="2">Belongs to the 2-oxoacid dehydrogenase family.</text>
</comment>
<dbReference type="SUPFAM" id="SSF53474">
    <property type="entry name" value="alpha/beta-Hydrolases"/>
    <property type="match status" value="1"/>
</dbReference>
<keyword evidence="6" id="KW-0012">Acyltransferase</keyword>
<dbReference type="PANTHER" id="PTHR43178">
    <property type="entry name" value="DIHYDROLIPOAMIDE ACETYLTRANSFERASE COMPONENT OF PYRUVATE DEHYDROGENASE COMPLEX"/>
    <property type="match status" value="1"/>
</dbReference>
<dbReference type="InterPro" id="IPR036625">
    <property type="entry name" value="E3-bd_dom_sf"/>
</dbReference>
<evidence type="ECO:0000256" key="2">
    <source>
        <dbReference type="ARBA" id="ARBA00007317"/>
    </source>
</evidence>
<reference evidence="10 11" key="1">
    <citation type="submission" date="2018-06" db="EMBL/GenBank/DDBJ databases">
        <title>Rhizobium wuzhouense sp. nov., isolated from roots of Oryza officinalis.</title>
        <authorList>
            <person name="Yuan T."/>
        </authorList>
    </citation>
    <scope>NUCLEOTIDE SEQUENCE [LARGE SCALE GENOMIC DNA]</scope>
    <source>
        <strain evidence="10 11">W44</strain>
    </source>
</reference>
<dbReference type="Proteomes" id="UP000247536">
    <property type="component" value="Unassembled WGS sequence"/>
</dbReference>
<dbReference type="PROSITE" id="PS50968">
    <property type="entry name" value="BIOTINYL_LIPOYL"/>
    <property type="match status" value="1"/>
</dbReference>
<keyword evidence="4" id="KW-0808">Transferase</keyword>
<evidence type="ECO:0000256" key="6">
    <source>
        <dbReference type="ARBA" id="ARBA00023315"/>
    </source>
</evidence>
<dbReference type="Gene3D" id="3.40.50.1820">
    <property type="entry name" value="alpha/beta hydrolase"/>
    <property type="match status" value="1"/>
</dbReference>
<dbReference type="Pfam" id="PF00364">
    <property type="entry name" value="Biotin_lipoyl"/>
    <property type="match status" value="1"/>
</dbReference>
<feature type="region of interest" description="Disordered" evidence="7">
    <location>
        <begin position="1"/>
        <end position="48"/>
    </location>
</feature>
<dbReference type="Gene3D" id="4.10.320.10">
    <property type="entry name" value="E3-binding domain"/>
    <property type="match status" value="1"/>
</dbReference>